<dbReference type="GeneID" id="101491301"/>
<evidence type="ECO:0000256" key="9">
    <source>
        <dbReference type="ARBA" id="ARBA00022777"/>
    </source>
</evidence>
<evidence type="ECO:0000256" key="10">
    <source>
        <dbReference type="ARBA" id="ARBA00022989"/>
    </source>
</evidence>
<evidence type="ECO:0000256" key="4">
    <source>
        <dbReference type="ARBA" id="ARBA00022614"/>
    </source>
</evidence>
<keyword evidence="8" id="KW-0677">Repeat</keyword>
<dbReference type="InterPro" id="IPR000719">
    <property type="entry name" value="Prot_kinase_dom"/>
</dbReference>
<evidence type="ECO:0000256" key="12">
    <source>
        <dbReference type="ARBA" id="ARBA00023170"/>
    </source>
</evidence>
<evidence type="ECO:0000259" key="17">
    <source>
        <dbReference type="PROSITE" id="PS50011"/>
    </source>
</evidence>
<evidence type="ECO:0000256" key="14">
    <source>
        <dbReference type="ARBA" id="ARBA00047899"/>
    </source>
</evidence>
<keyword evidence="11 16" id="KW-0472">Membrane</keyword>
<dbReference type="PANTHER" id="PTHR48006:SF73">
    <property type="entry name" value="PROTEIN KINASE DOMAIN-CONTAINING PROTEIN"/>
    <property type="match status" value="1"/>
</dbReference>
<keyword evidence="10 16" id="KW-1133">Transmembrane helix</keyword>
<dbReference type="KEGG" id="cam:101491301"/>
<dbReference type="Pfam" id="PF00069">
    <property type="entry name" value="Pkinase"/>
    <property type="match status" value="1"/>
</dbReference>
<accession>A0A1S2XIY7</accession>
<dbReference type="PANTHER" id="PTHR48006">
    <property type="entry name" value="LEUCINE-RICH REPEAT-CONTAINING PROTEIN DDB_G0281931-RELATED"/>
    <property type="match status" value="1"/>
</dbReference>
<dbReference type="AlphaFoldDB" id="A0A1S2XIY7"/>
<dbReference type="EC" id="2.7.11.1" evidence="2"/>
<organism evidence="18 19">
    <name type="scientific">Cicer arietinum</name>
    <name type="common">Chickpea</name>
    <name type="synonym">Garbanzo</name>
    <dbReference type="NCBI Taxonomy" id="3827"/>
    <lineage>
        <taxon>Eukaryota</taxon>
        <taxon>Viridiplantae</taxon>
        <taxon>Streptophyta</taxon>
        <taxon>Embryophyta</taxon>
        <taxon>Tracheophyta</taxon>
        <taxon>Spermatophyta</taxon>
        <taxon>Magnoliopsida</taxon>
        <taxon>eudicotyledons</taxon>
        <taxon>Gunneridae</taxon>
        <taxon>Pentapetalae</taxon>
        <taxon>rosids</taxon>
        <taxon>fabids</taxon>
        <taxon>Fabales</taxon>
        <taxon>Fabaceae</taxon>
        <taxon>Papilionoideae</taxon>
        <taxon>50 kb inversion clade</taxon>
        <taxon>NPAAA clade</taxon>
        <taxon>Hologalegina</taxon>
        <taxon>IRL clade</taxon>
        <taxon>Cicereae</taxon>
        <taxon>Cicer</taxon>
    </lineage>
</organism>
<feature type="domain" description="Protein kinase" evidence="17">
    <location>
        <begin position="445"/>
        <end position="720"/>
    </location>
</feature>
<dbReference type="InterPro" id="IPR051824">
    <property type="entry name" value="LRR_Rcpt-Like_S/T_Kinase"/>
</dbReference>
<keyword evidence="13" id="KW-0325">Glycoprotein</keyword>
<gene>
    <name evidence="19" type="primary">LOC101491301</name>
</gene>
<evidence type="ECO:0000256" key="8">
    <source>
        <dbReference type="ARBA" id="ARBA00022737"/>
    </source>
</evidence>
<keyword evidence="7" id="KW-0732">Signal</keyword>
<evidence type="ECO:0000256" key="7">
    <source>
        <dbReference type="ARBA" id="ARBA00022729"/>
    </source>
</evidence>
<evidence type="ECO:0000256" key="2">
    <source>
        <dbReference type="ARBA" id="ARBA00012513"/>
    </source>
</evidence>
<evidence type="ECO:0000256" key="5">
    <source>
        <dbReference type="ARBA" id="ARBA00022679"/>
    </source>
</evidence>
<dbReference type="SUPFAM" id="SSF56112">
    <property type="entry name" value="Protein kinase-like (PK-like)"/>
    <property type="match status" value="1"/>
</dbReference>
<dbReference type="Proteomes" id="UP000087171">
    <property type="component" value="Chromosome Ca2"/>
</dbReference>
<dbReference type="eggNOG" id="ENOG502R43I">
    <property type="taxonomic scope" value="Eukaryota"/>
</dbReference>
<dbReference type="SUPFAM" id="SSF52047">
    <property type="entry name" value="RNI-like"/>
    <property type="match status" value="1"/>
</dbReference>
<dbReference type="GO" id="GO:0016020">
    <property type="term" value="C:membrane"/>
    <property type="evidence" value="ECO:0007669"/>
    <property type="project" value="UniProtKB-SubCell"/>
</dbReference>
<dbReference type="GO" id="GO:0005524">
    <property type="term" value="F:ATP binding"/>
    <property type="evidence" value="ECO:0007669"/>
    <property type="project" value="InterPro"/>
</dbReference>
<keyword evidence="12" id="KW-0675">Receptor</keyword>
<comment type="catalytic activity">
    <reaction evidence="15">
        <text>L-seryl-[protein] + ATP = O-phospho-L-seryl-[protein] + ADP + H(+)</text>
        <dbReference type="Rhea" id="RHEA:17989"/>
        <dbReference type="Rhea" id="RHEA-COMP:9863"/>
        <dbReference type="Rhea" id="RHEA-COMP:11604"/>
        <dbReference type="ChEBI" id="CHEBI:15378"/>
        <dbReference type="ChEBI" id="CHEBI:29999"/>
        <dbReference type="ChEBI" id="CHEBI:30616"/>
        <dbReference type="ChEBI" id="CHEBI:83421"/>
        <dbReference type="ChEBI" id="CHEBI:456216"/>
        <dbReference type="EC" id="2.7.11.1"/>
    </reaction>
</comment>
<evidence type="ECO:0000256" key="1">
    <source>
        <dbReference type="ARBA" id="ARBA00004479"/>
    </source>
</evidence>
<dbReference type="FunFam" id="3.80.10.10:FF:000673">
    <property type="entry name" value="Probable LRR receptor-like serine/threonine-protein kinase At2g02780"/>
    <property type="match status" value="1"/>
</dbReference>
<evidence type="ECO:0000313" key="19">
    <source>
        <dbReference type="RefSeq" id="XP_004490049.1"/>
    </source>
</evidence>
<feature type="transmembrane region" description="Helical" evidence="16">
    <location>
        <begin position="354"/>
        <end position="379"/>
    </location>
</feature>
<evidence type="ECO:0000256" key="3">
    <source>
        <dbReference type="ARBA" id="ARBA00022527"/>
    </source>
</evidence>
<dbReference type="PROSITE" id="PS50011">
    <property type="entry name" value="PROTEIN_KINASE_DOM"/>
    <property type="match status" value="1"/>
</dbReference>
<evidence type="ECO:0000313" key="18">
    <source>
        <dbReference type="Proteomes" id="UP000087171"/>
    </source>
</evidence>
<keyword evidence="9" id="KW-0418">Kinase</keyword>
<name>A0A1S2XIY7_CICAR</name>
<dbReference type="PaxDb" id="3827-XP_004490049.1"/>
<keyword evidence="4" id="KW-0433">Leucine-rich repeat</keyword>
<dbReference type="Gene3D" id="3.30.200.20">
    <property type="entry name" value="Phosphorylase Kinase, domain 1"/>
    <property type="match status" value="1"/>
</dbReference>
<dbReference type="InterPro" id="IPR032675">
    <property type="entry name" value="LRR_dom_sf"/>
</dbReference>
<evidence type="ECO:0000256" key="16">
    <source>
        <dbReference type="SAM" id="Phobius"/>
    </source>
</evidence>
<comment type="subcellular location">
    <subcellularLocation>
        <location evidence="1">Membrane</location>
        <topology evidence="1">Single-pass type I membrane protein</topology>
    </subcellularLocation>
</comment>
<evidence type="ECO:0000256" key="6">
    <source>
        <dbReference type="ARBA" id="ARBA00022692"/>
    </source>
</evidence>
<dbReference type="STRING" id="3827.A0A1S2XIY7"/>
<evidence type="ECO:0000256" key="11">
    <source>
        <dbReference type="ARBA" id="ARBA00023136"/>
    </source>
</evidence>
<keyword evidence="5" id="KW-0808">Transferase</keyword>
<proteinExistence type="predicted"/>
<dbReference type="Gene3D" id="3.80.10.10">
    <property type="entry name" value="Ribonuclease Inhibitor"/>
    <property type="match status" value="2"/>
</dbReference>
<protein>
    <recommendedName>
        <fullName evidence="2">non-specific serine/threonine protein kinase</fullName>
        <ecNumber evidence="2">2.7.11.1</ecNumber>
    </recommendedName>
</protein>
<sequence length="735" mass="83069">MKNFLISLYLLFPTIISIILLLLTPIPTAQQLTTTETKIFLQLQILLELPQQWNNNTNNFCNLPPSPSLTITCIESKGHITELTIIGNKKKKDSQTLSQRFSIDSFFNVLTKLSNMKSLSLVSLGLWGPLPSKIITRFKSLEVFNITSNFVCGKIPSSISSLKNLKSLVLVDNFFNGSVPNLKRLASLEEINLSFNNLGPEFPSLNNNFVKIIILSNNSFRTQIPQQLMHFEKLQLFDISYNEIFGNIPSFLFSLPFLQNLNFASNQLSGSISMHLSCSSFLTFVDISHNFLEGNLPSCIDSKSSNSNRTVLYSSNCLLTRNFTDQHPSSYCKKSIDLAAKPKFKKKKESKMQLGVIFGIIGGFVGIAGLLILFFLFILRKFKSEREVSKINRSIFDDRVSVSAYSRPNIYARSNFPQLMRFGGLGLPPYSIFTIEEIEDATNNFDSSNLIGEGSQGQLYKGKLKDGLMVMVNLVKLKQKSLTKISDENLKVLPYLRHRHLVSVLGHCTITYQDNPKTTSTIFIVFEHISNMSLRIHLTDRRKKEMLKWQQRMSIIIGIARGIQFLHTGVNPSIFGNNIKIENILLDKSLNPKVSGYSIPFPSKKSSERKLKEQNVHNHIGSINNAEKEDIYQLGVILLEVITGKLITSSTEVEVLKYELERSLSEVPSPITLRSSIDPSLHRTYTHESLKTAVQITINCLNKVPSNRPSIEDILWNLQYSMQVQESRRSSKSSI</sequence>
<keyword evidence="18" id="KW-1185">Reference proteome</keyword>
<dbReference type="FunFam" id="1.10.510.10:FF:000431">
    <property type="entry name" value="Putative inactive leucine-rich repeat receptor-like protein kinase"/>
    <property type="match status" value="1"/>
</dbReference>
<dbReference type="GO" id="GO:0004674">
    <property type="term" value="F:protein serine/threonine kinase activity"/>
    <property type="evidence" value="ECO:0007669"/>
    <property type="project" value="UniProtKB-KW"/>
</dbReference>
<dbReference type="RefSeq" id="XP_004490049.1">
    <property type="nucleotide sequence ID" value="XM_004489992.2"/>
</dbReference>
<dbReference type="InterPro" id="IPR011009">
    <property type="entry name" value="Kinase-like_dom_sf"/>
</dbReference>
<dbReference type="OrthoDB" id="676979at2759"/>
<reference evidence="18" key="1">
    <citation type="journal article" date="2013" name="Nat. Biotechnol.">
        <title>Draft genome sequence of chickpea (Cicer arietinum) provides a resource for trait improvement.</title>
        <authorList>
            <person name="Varshney R.K."/>
            <person name="Song C."/>
            <person name="Saxena R.K."/>
            <person name="Azam S."/>
            <person name="Yu S."/>
            <person name="Sharpe A.G."/>
            <person name="Cannon S."/>
            <person name="Baek J."/>
            <person name="Rosen B.D."/>
            <person name="Tar'an B."/>
            <person name="Millan T."/>
            <person name="Zhang X."/>
            <person name="Ramsay L.D."/>
            <person name="Iwata A."/>
            <person name="Wang Y."/>
            <person name="Nelson W."/>
            <person name="Farmer A.D."/>
            <person name="Gaur P.M."/>
            <person name="Soderlund C."/>
            <person name="Penmetsa R.V."/>
            <person name="Xu C."/>
            <person name="Bharti A.K."/>
            <person name="He W."/>
            <person name="Winter P."/>
            <person name="Zhao S."/>
            <person name="Hane J.K."/>
            <person name="Carrasquilla-Garcia N."/>
            <person name="Condie J.A."/>
            <person name="Upadhyaya H.D."/>
            <person name="Luo M.C."/>
            <person name="Thudi M."/>
            <person name="Gowda C.L."/>
            <person name="Singh N.P."/>
            <person name="Lichtenzveig J."/>
            <person name="Gali K.K."/>
            <person name="Rubio J."/>
            <person name="Nadarajan N."/>
            <person name="Dolezel J."/>
            <person name="Bansal K.C."/>
            <person name="Xu X."/>
            <person name="Edwards D."/>
            <person name="Zhang G."/>
            <person name="Kahl G."/>
            <person name="Gil J."/>
            <person name="Singh K.B."/>
            <person name="Datta S.K."/>
            <person name="Jackson S.A."/>
            <person name="Wang J."/>
            <person name="Cook D.R."/>
        </authorList>
    </citation>
    <scope>NUCLEOTIDE SEQUENCE [LARGE SCALE GENOMIC DNA]</scope>
    <source>
        <strain evidence="18">cv. CDC Frontier</strain>
    </source>
</reference>
<keyword evidence="3" id="KW-0723">Serine/threonine-protein kinase</keyword>
<evidence type="ECO:0000256" key="13">
    <source>
        <dbReference type="ARBA" id="ARBA00023180"/>
    </source>
</evidence>
<comment type="catalytic activity">
    <reaction evidence="14">
        <text>L-threonyl-[protein] + ATP = O-phospho-L-threonyl-[protein] + ADP + H(+)</text>
        <dbReference type="Rhea" id="RHEA:46608"/>
        <dbReference type="Rhea" id="RHEA-COMP:11060"/>
        <dbReference type="Rhea" id="RHEA-COMP:11605"/>
        <dbReference type="ChEBI" id="CHEBI:15378"/>
        <dbReference type="ChEBI" id="CHEBI:30013"/>
        <dbReference type="ChEBI" id="CHEBI:30616"/>
        <dbReference type="ChEBI" id="CHEBI:61977"/>
        <dbReference type="ChEBI" id="CHEBI:456216"/>
        <dbReference type="EC" id="2.7.11.1"/>
    </reaction>
</comment>
<keyword evidence="6 16" id="KW-0812">Transmembrane</keyword>
<reference evidence="19" key="2">
    <citation type="submission" date="2025-08" db="UniProtKB">
        <authorList>
            <consortium name="RefSeq"/>
        </authorList>
    </citation>
    <scope>IDENTIFICATION</scope>
    <source>
        <tissue evidence="19">Etiolated seedlings</tissue>
    </source>
</reference>
<evidence type="ECO:0000256" key="15">
    <source>
        <dbReference type="ARBA" id="ARBA00048679"/>
    </source>
</evidence>
<dbReference type="Gene3D" id="1.10.510.10">
    <property type="entry name" value="Transferase(Phosphotransferase) domain 1"/>
    <property type="match status" value="1"/>
</dbReference>